<evidence type="ECO:0000313" key="2">
    <source>
        <dbReference type="Proteomes" id="UP001189429"/>
    </source>
</evidence>
<sequence>MVGCAGFSAETRIQVRADNPKKAGGAAAARYDGYKKAKTVQEFLALGGWVGDLRNDYAKGYITLLDKKGSG</sequence>
<feature type="non-terminal residue" evidence="1">
    <location>
        <position position="71"/>
    </location>
</feature>
<dbReference type="Proteomes" id="UP001189429">
    <property type="component" value="Unassembled WGS sequence"/>
</dbReference>
<dbReference type="EMBL" id="CAUYUJ010013506">
    <property type="protein sequence ID" value="CAK0836351.1"/>
    <property type="molecule type" value="Genomic_DNA"/>
</dbReference>
<gene>
    <name evidence="1" type="ORF">PCOR1329_LOCUS32855</name>
</gene>
<reference evidence="1" key="1">
    <citation type="submission" date="2023-10" db="EMBL/GenBank/DDBJ databases">
        <authorList>
            <person name="Chen Y."/>
            <person name="Shah S."/>
            <person name="Dougan E. K."/>
            <person name="Thang M."/>
            <person name="Chan C."/>
        </authorList>
    </citation>
    <scope>NUCLEOTIDE SEQUENCE [LARGE SCALE GENOMIC DNA]</scope>
</reference>
<comment type="caution">
    <text evidence="1">The sequence shown here is derived from an EMBL/GenBank/DDBJ whole genome shotgun (WGS) entry which is preliminary data.</text>
</comment>
<protein>
    <submittedName>
        <fullName evidence="1">Uncharacterized protein</fullName>
    </submittedName>
</protein>
<evidence type="ECO:0000313" key="1">
    <source>
        <dbReference type="EMBL" id="CAK0836351.1"/>
    </source>
</evidence>
<proteinExistence type="predicted"/>
<keyword evidence="2" id="KW-1185">Reference proteome</keyword>
<accession>A0ABN9SVB6</accession>
<name>A0ABN9SVB6_9DINO</name>
<organism evidence="1 2">
    <name type="scientific">Prorocentrum cordatum</name>
    <dbReference type="NCBI Taxonomy" id="2364126"/>
    <lineage>
        <taxon>Eukaryota</taxon>
        <taxon>Sar</taxon>
        <taxon>Alveolata</taxon>
        <taxon>Dinophyceae</taxon>
        <taxon>Prorocentrales</taxon>
        <taxon>Prorocentraceae</taxon>
        <taxon>Prorocentrum</taxon>
    </lineage>
</organism>